<gene>
    <name evidence="3" type="ORF">DB88DRAFT_493887</name>
</gene>
<keyword evidence="4" id="KW-1185">Reference proteome</keyword>
<feature type="region of interest" description="Disordered" evidence="1">
    <location>
        <begin position="210"/>
        <end position="363"/>
    </location>
</feature>
<organism evidence="3 4">
    <name type="scientific">Papiliotrema laurentii</name>
    <name type="common">Cryptococcus laurentii</name>
    <dbReference type="NCBI Taxonomy" id="5418"/>
    <lineage>
        <taxon>Eukaryota</taxon>
        <taxon>Fungi</taxon>
        <taxon>Dikarya</taxon>
        <taxon>Basidiomycota</taxon>
        <taxon>Agaricomycotina</taxon>
        <taxon>Tremellomycetes</taxon>
        <taxon>Tremellales</taxon>
        <taxon>Rhynchogastremaceae</taxon>
        <taxon>Papiliotrema</taxon>
    </lineage>
</organism>
<feature type="compositionally biased region" description="Pro residues" evidence="1">
    <location>
        <begin position="238"/>
        <end position="247"/>
    </location>
</feature>
<comment type="caution">
    <text evidence="3">The sequence shown here is derived from an EMBL/GenBank/DDBJ whole genome shotgun (WGS) entry which is preliminary data.</text>
</comment>
<sequence length="363" mass="39305">MPAFSAQPPGYSRFASRYAMKWPLLVAAGLAFIWALASGIYSIRDITADGETSKEKLFDVILGILYFVVAGMAALALVISAMSNPQSASSSSQMKAKIAKVLLVATLVGMAVAIAAQIIAVVAHYVVKTDSINQCIKATTGALGIDRFGDTSVISQSDASSLCNDAWDRGTWRVFAWLVVVILLSFFFTYMALVYYHQLKTPPAPFSQSIPLQPYANNPPPPQNWNGQGSNEQSWMVPPYPGPPPGTTPGAYEKGEFHPEAEWAQASYAPPPGPPPAQAGFGGSRDVEHGQHRAEEEAWERARTQGVTAHLTGHAPAPDRRESEEGYVVRNTEEDEAWERARVEGVTAHLTGHNKPRRDGDVV</sequence>
<evidence type="ECO:0000313" key="3">
    <source>
        <dbReference type="EMBL" id="KAK1923131.1"/>
    </source>
</evidence>
<dbReference type="AlphaFoldDB" id="A0AAD9CW14"/>
<dbReference type="Proteomes" id="UP001182556">
    <property type="component" value="Unassembled WGS sequence"/>
</dbReference>
<feature type="compositionally biased region" description="Basic and acidic residues" evidence="1">
    <location>
        <begin position="285"/>
        <end position="303"/>
    </location>
</feature>
<keyword evidence="2" id="KW-0472">Membrane</keyword>
<accession>A0AAD9CW14</accession>
<feature type="transmembrane region" description="Helical" evidence="2">
    <location>
        <begin position="22"/>
        <end position="41"/>
    </location>
</feature>
<feature type="transmembrane region" description="Helical" evidence="2">
    <location>
        <begin position="174"/>
        <end position="196"/>
    </location>
</feature>
<dbReference type="EMBL" id="JAODAN010000007">
    <property type="protein sequence ID" value="KAK1923131.1"/>
    <property type="molecule type" value="Genomic_DNA"/>
</dbReference>
<feature type="transmembrane region" description="Helical" evidence="2">
    <location>
        <begin position="101"/>
        <end position="127"/>
    </location>
</feature>
<keyword evidence="2" id="KW-1133">Transmembrane helix</keyword>
<reference evidence="3" key="1">
    <citation type="submission" date="2023-02" db="EMBL/GenBank/DDBJ databases">
        <title>Identification and recombinant expression of a fungal hydrolase from Papiliotrema laurentii that hydrolyzes apple cutin and clears colloidal polyester polyurethane.</title>
        <authorList>
            <consortium name="DOE Joint Genome Institute"/>
            <person name="Roman V.A."/>
            <person name="Bojanowski C."/>
            <person name="Crable B.R."/>
            <person name="Wagner D.N."/>
            <person name="Hung C.S."/>
            <person name="Nadeau L.J."/>
            <person name="Schratz L."/>
            <person name="Haridas S."/>
            <person name="Pangilinan J."/>
            <person name="Lipzen A."/>
            <person name="Na H."/>
            <person name="Yan M."/>
            <person name="Ng V."/>
            <person name="Grigoriev I.V."/>
            <person name="Spatafora J.W."/>
            <person name="Barlow D."/>
            <person name="Biffinger J."/>
            <person name="Kelley-Loughnane N."/>
            <person name="Varaljay V.A."/>
            <person name="Crookes-Goodson W.J."/>
        </authorList>
    </citation>
    <scope>NUCLEOTIDE SEQUENCE</scope>
    <source>
        <strain evidence="3">5307AH</strain>
    </source>
</reference>
<evidence type="ECO:0000256" key="1">
    <source>
        <dbReference type="SAM" id="MobiDB-lite"/>
    </source>
</evidence>
<feature type="transmembrane region" description="Helical" evidence="2">
    <location>
        <begin position="61"/>
        <end position="80"/>
    </location>
</feature>
<proteinExistence type="predicted"/>
<name>A0AAD9CW14_PAPLA</name>
<evidence type="ECO:0000256" key="2">
    <source>
        <dbReference type="SAM" id="Phobius"/>
    </source>
</evidence>
<keyword evidence="2" id="KW-0812">Transmembrane</keyword>
<protein>
    <submittedName>
        <fullName evidence="3">Uncharacterized protein</fullName>
    </submittedName>
</protein>
<evidence type="ECO:0000313" key="4">
    <source>
        <dbReference type="Proteomes" id="UP001182556"/>
    </source>
</evidence>